<dbReference type="SUPFAM" id="SSF50156">
    <property type="entry name" value="PDZ domain-like"/>
    <property type="match status" value="1"/>
</dbReference>
<dbReference type="InterPro" id="IPR041489">
    <property type="entry name" value="PDZ_6"/>
</dbReference>
<evidence type="ECO:0000256" key="8">
    <source>
        <dbReference type="ARBA" id="ARBA00022989"/>
    </source>
</evidence>
<dbReference type="PANTHER" id="PTHR42837:SF2">
    <property type="entry name" value="MEMBRANE METALLOPROTEASE ARASP2, CHLOROPLASTIC-RELATED"/>
    <property type="match status" value="1"/>
</dbReference>
<dbReference type="CDD" id="cd06163">
    <property type="entry name" value="S2P-M50_PDZ_RseP-like"/>
    <property type="match status" value="1"/>
</dbReference>
<organism evidence="14 15">
    <name type="scientific">Oenococcus sicerae</name>
    <dbReference type="NCBI Taxonomy" id="2203724"/>
    <lineage>
        <taxon>Bacteria</taxon>
        <taxon>Bacillati</taxon>
        <taxon>Bacillota</taxon>
        <taxon>Bacilli</taxon>
        <taxon>Lactobacillales</taxon>
        <taxon>Lactobacillaceae</taxon>
        <taxon>Oenococcus</taxon>
    </lineage>
</organism>
<dbReference type="NCBIfam" id="TIGR00054">
    <property type="entry name" value="RIP metalloprotease RseP"/>
    <property type="match status" value="1"/>
</dbReference>
<dbReference type="RefSeq" id="WP_128686884.1">
    <property type="nucleotide sequence ID" value="NZ_CP029684.2"/>
</dbReference>
<evidence type="ECO:0000256" key="6">
    <source>
        <dbReference type="ARBA" id="ARBA00022801"/>
    </source>
</evidence>
<comment type="subcellular location">
    <subcellularLocation>
        <location evidence="2">Membrane</location>
        <topology evidence="2">Multi-pass membrane protein</topology>
    </subcellularLocation>
</comment>
<keyword evidence="7 11" id="KW-0862">Zinc</keyword>
<dbReference type="CDD" id="cd23081">
    <property type="entry name" value="cpPDZ_EcRseP-like"/>
    <property type="match status" value="1"/>
</dbReference>
<keyword evidence="5 11" id="KW-0812">Transmembrane</keyword>
<gene>
    <name evidence="14" type="primary">rseP</name>
    <name evidence="14" type="ORF">DLJ48_07730</name>
</gene>
<evidence type="ECO:0000256" key="3">
    <source>
        <dbReference type="ARBA" id="ARBA00007931"/>
    </source>
</evidence>
<comment type="similarity">
    <text evidence="3 11">Belongs to the peptidase M50B family.</text>
</comment>
<feature type="transmembrane region" description="Helical" evidence="11">
    <location>
        <begin position="399"/>
        <end position="420"/>
    </location>
</feature>
<dbReference type="InterPro" id="IPR004387">
    <property type="entry name" value="Pept_M50_Zn"/>
</dbReference>
<feature type="transmembrane region" description="Helical" evidence="11">
    <location>
        <begin position="6"/>
        <end position="27"/>
    </location>
</feature>
<feature type="transmembrane region" description="Helical" evidence="11">
    <location>
        <begin position="184"/>
        <end position="202"/>
    </location>
</feature>
<feature type="transmembrane region" description="Helical" evidence="11">
    <location>
        <begin position="348"/>
        <end position="368"/>
    </location>
</feature>
<evidence type="ECO:0000256" key="4">
    <source>
        <dbReference type="ARBA" id="ARBA00022670"/>
    </source>
</evidence>
<evidence type="ECO:0000256" key="9">
    <source>
        <dbReference type="ARBA" id="ARBA00023049"/>
    </source>
</evidence>
<dbReference type="Pfam" id="PF17820">
    <property type="entry name" value="PDZ_6"/>
    <property type="match status" value="1"/>
</dbReference>
<protein>
    <recommendedName>
        <fullName evidence="11">Zinc metalloprotease</fullName>
        <ecNumber evidence="11">3.4.24.-</ecNumber>
    </recommendedName>
</protein>
<dbReference type="PANTHER" id="PTHR42837">
    <property type="entry name" value="REGULATOR OF SIGMA-E PROTEASE RSEP"/>
    <property type="match status" value="1"/>
</dbReference>
<evidence type="ECO:0000313" key="15">
    <source>
        <dbReference type="Proteomes" id="UP000286907"/>
    </source>
</evidence>
<evidence type="ECO:0000259" key="12">
    <source>
        <dbReference type="Pfam" id="PF02163"/>
    </source>
</evidence>
<dbReference type="Gene3D" id="2.30.42.10">
    <property type="match status" value="1"/>
</dbReference>
<evidence type="ECO:0000313" key="14">
    <source>
        <dbReference type="EMBL" id="QAS70417.1"/>
    </source>
</evidence>
<dbReference type="Proteomes" id="UP000286907">
    <property type="component" value="Chromosome"/>
</dbReference>
<keyword evidence="9 11" id="KW-0482">Metalloprotease</keyword>
<sequence length="421" mass="46406">MNLTSIVAFIVVFGVIITIHEFGHFFAAKKFGVVVYEFSIGMGPKIFGKNKNGTNYVLRLLPVGGYVLMAGADQDNEYLNDLRPGKVVKIKFSDDKTVNFIDISDDNDDVSEQVLRITAIDLSNKLMISGISDQNTGDEVSYQLSTKTQIRVEKDRIIQIAPRERQLTHIAIWKQAIVNFAGPFMNFVLAIVLFIGIAFAFAKVPVSNSQISPIAHYPAAQQGLKKGDLITKINSTKVSNWNQLTSAISQQKGQTVKVTYRRQHKTKVIRIKPKKIVESGQTRYLIGVEQYTTSGFSNRIRYAYSTFINGASSIWLALGHLIVHPSLNQLGGPVEIAKTTSTAASDGFLSLVNLTAFLSLNIGIFNLIPIPVLDGGKLLLNLIQAIRHKPLSDKINQSVTIAGAVFMILLMIAVTINDLLR</sequence>
<dbReference type="Pfam" id="PF02163">
    <property type="entry name" value="Peptidase_M50"/>
    <property type="match status" value="1"/>
</dbReference>
<accession>A0ABX5QNV0</accession>
<reference evidence="14 15" key="1">
    <citation type="journal article" date="2019" name="Syst. Appl. Microbiol.">
        <title>Oenococcus sicerae sp. nov., isolated from French cider.</title>
        <authorList>
            <person name="Cousin F.J."/>
            <person name="Le Guellec R."/>
            <person name="Chagnot C."/>
            <person name="Goux D."/>
            <person name="Dalmasso M."/>
            <person name="Laplace J.M."/>
            <person name="Cretenet M."/>
        </authorList>
    </citation>
    <scope>NUCLEOTIDE SEQUENCE [LARGE SCALE GENOMIC DNA]</scope>
    <source>
        <strain evidence="14 15">UCMA 15228</strain>
    </source>
</reference>
<evidence type="ECO:0000256" key="10">
    <source>
        <dbReference type="ARBA" id="ARBA00023136"/>
    </source>
</evidence>
<keyword evidence="8 11" id="KW-1133">Transmembrane helix</keyword>
<comment type="cofactor">
    <cofactor evidence="1 11">
        <name>Zn(2+)</name>
        <dbReference type="ChEBI" id="CHEBI:29105"/>
    </cofactor>
</comment>
<keyword evidence="15" id="KW-1185">Reference proteome</keyword>
<evidence type="ECO:0000256" key="5">
    <source>
        <dbReference type="ARBA" id="ARBA00022692"/>
    </source>
</evidence>
<keyword evidence="10 11" id="KW-0472">Membrane</keyword>
<keyword evidence="4" id="KW-0645">Protease</keyword>
<keyword evidence="11" id="KW-0479">Metal-binding</keyword>
<proteinExistence type="inferred from homology"/>
<evidence type="ECO:0000256" key="1">
    <source>
        <dbReference type="ARBA" id="ARBA00001947"/>
    </source>
</evidence>
<dbReference type="InterPro" id="IPR008915">
    <property type="entry name" value="Peptidase_M50"/>
</dbReference>
<name>A0ABX5QNV0_9LACO</name>
<dbReference type="EC" id="3.4.24.-" evidence="11"/>
<dbReference type="GO" id="GO:0008237">
    <property type="term" value="F:metallopeptidase activity"/>
    <property type="evidence" value="ECO:0007669"/>
    <property type="project" value="UniProtKB-KW"/>
</dbReference>
<feature type="domain" description="PDZ" evidence="13">
    <location>
        <begin position="214"/>
        <end position="262"/>
    </location>
</feature>
<evidence type="ECO:0000256" key="11">
    <source>
        <dbReference type="RuleBase" id="RU362031"/>
    </source>
</evidence>
<evidence type="ECO:0000259" key="13">
    <source>
        <dbReference type="Pfam" id="PF17820"/>
    </source>
</evidence>
<dbReference type="InterPro" id="IPR036034">
    <property type="entry name" value="PDZ_sf"/>
</dbReference>
<evidence type="ECO:0000256" key="2">
    <source>
        <dbReference type="ARBA" id="ARBA00004141"/>
    </source>
</evidence>
<evidence type="ECO:0000256" key="7">
    <source>
        <dbReference type="ARBA" id="ARBA00022833"/>
    </source>
</evidence>
<keyword evidence="6 11" id="KW-0378">Hydrolase</keyword>
<feature type="domain" description="Peptidase M50" evidence="12">
    <location>
        <begin position="8"/>
        <end position="410"/>
    </location>
</feature>
<dbReference type="EMBL" id="CP029684">
    <property type="protein sequence ID" value="QAS70417.1"/>
    <property type="molecule type" value="Genomic_DNA"/>
</dbReference>